<sequence>MKDLVGRINSIREDRTHGAGELSRRALEILREAAQENRSPTTAGFLEEMGVICRELIAARPSMAIIASSVGRFRRRLTEYAGREKDIESLRTFAVRAAAEIMEEISSAKGQAVTAAAGLFADGTRMVTCSYSSTILQVLEQAAREKRFPVTVLESRFGAYSYGEITACRLREKGINCRVIPDDRAREAVAEADLILVGADAVLPDGSLVNGYPTLELATAAAERHPRVPFYAVCESLKFHPRGAITLEEGFQLIPSWMIKGIICEEGIIDPGRVAEYSAGPAAT</sequence>
<name>K4LLQ7_THEPS</name>
<dbReference type="KEGG" id="tpz:Tph_c27250"/>
<proteinExistence type="inferred from homology"/>
<dbReference type="STRING" id="1089553.Tph_c27250"/>
<dbReference type="GO" id="GO:0003743">
    <property type="term" value="F:translation initiation factor activity"/>
    <property type="evidence" value="ECO:0007669"/>
    <property type="project" value="UniProtKB-KW"/>
</dbReference>
<dbReference type="Gene3D" id="1.20.120.420">
    <property type="entry name" value="translation initiation factor eif-2b, domain 1"/>
    <property type="match status" value="1"/>
</dbReference>
<evidence type="ECO:0000313" key="6">
    <source>
        <dbReference type="Proteomes" id="UP000000467"/>
    </source>
</evidence>
<dbReference type="HOGENOM" id="CLU_976373_0_0_9"/>
<keyword evidence="6" id="KW-1185">Reference proteome</keyword>
<evidence type="ECO:0000313" key="5">
    <source>
        <dbReference type="EMBL" id="AFV12890.1"/>
    </source>
</evidence>
<reference evidence="5 6" key="1">
    <citation type="journal article" date="2012" name="BMC Genomics">
        <title>Genome-guided analysis of physiological and morphological traits of the fermentative acetate oxidizer Thermacetogenium phaeum.</title>
        <authorList>
            <person name="Oehler D."/>
            <person name="Poehlein A."/>
            <person name="Leimbach A."/>
            <person name="Muller N."/>
            <person name="Daniel R."/>
            <person name="Gottschalk G."/>
            <person name="Schink B."/>
        </authorList>
    </citation>
    <scope>NUCLEOTIDE SEQUENCE [LARGE SCALE GENOMIC DNA]</scope>
    <source>
        <strain evidence="6">ATCC BAA-254 / DSM 26808 / PB</strain>
    </source>
</reference>
<dbReference type="PANTHER" id="PTHR45860:SF1">
    <property type="entry name" value="TRANSLATION INITIATION FACTOR EIF-2B SUBUNIT ALPHA"/>
    <property type="match status" value="1"/>
</dbReference>
<dbReference type="InterPro" id="IPR042529">
    <property type="entry name" value="IF_2B-like_C"/>
</dbReference>
<gene>
    <name evidence="5" type="ordered locus">Tph_c27250</name>
</gene>
<evidence type="ECO:0000256" key="3">
    <source>
        <dbReference type="ARBA" id="ARBA00022917"/>
    </source>
</evidence>
<comment type="similarity">
    <text evidence="1 4">Belongs to the eIF-2B alpha/beta/delta subunits family.</text>
</comment>
<evidence type="ECO:0000256" key="2">
    <source>
        <dbReference type="ARBA" id="ARBA00022540"/>
    </source>
</evidence>
<dbReference type="InterPro" id="IPR051501">
    <property type="entry name" value="eIF2B_alpha/beta/delta"/>
</dbReference>
<dbReference type="RefSeq" id="WP_015051749.1">
    <property type="nucleotide sequence ID" value="NC_018870.1"/>
</dbReference>
<dbReference type="eggNOG" id="COG1184">
    <property type="taxonomic scope" value="Bacteria"/>
</dbReference>
<dbReference type="InterPro" id="IPR000649">
    <property type="entry name" value="IF-2B-related"/>
</dbReference>
<keyword evidence="3" id="KW-0648">Protein biosynthesis</keyword>
<dbReference type="EMBL" id="CP003732">
    <property type="protein sequence ID" value="AFV12890.1"/>
    <property type="molecule type" value="Genomic_DNA"/>
</dbReference>
<accession>K4LLQ7</accession>
<dbReference type="InterPro" id="IPR027363">
    <property type="entry name" value="M1Pi_N"/>
</dbReference>
<evidence type="ECO:0000256" key="1">
    <source>
        <dbReference type="ARBA" id="ARBA00007251"/>
    </source>
</evidence>
<dbReference type="PANTHER" id="PTHR45860">
    <property type="entry name" value="TRANSLATION INITIATION FACTOR EIF-2B SUBUNIT ALPHA"/>
    <property type="match status" value="1"/>
</dbReference>
<protein>
    <submittedName>
        <fullName evidence="5">Translation initiation factor IF-2B</fullName>
    </submittedName>
</protein>
<evidence type="ECO:0000256" key="4">
    <source>
        <dbReference type="RuleBase" id="RU003814"/>
    </source>
</evidence>
<dbReference type="SUPFAM" id="SSF100950">
    <property type="entry name" value="NagB/RpiA/CoA transferase-like"/>
    <property type="match status" value="1"/>
</dbReference>
<dbReference type="AlphaFoldDB" id="K4LLQ7"/>
<organism evidence="5 6">
    <name type="scientific">Thermacetogenium phaeum (strain ATCC BAA-254 / DSM 26808 / PB)</name>
    <dbReference type="NCBI Taxonomy" id="1089553"/>
    <lineage>
        <taxon>Bacteria</taxon>
        <taxon>Bacillati</taxon>
        <taxon>Bacillota</taxon>
        <taxon>Clostridia</taxon>
        <taxon>Thermoanaerobacterales</taxon>
        <taxon>Thermoanaerobacteraceae</taxon>
        <taxon>Thermacetogenium</taxon>
    </lineage>
</organism>
<dbReference type="OrthoDB" id="2083074at2"/>
<dbReference type="InterPro" id="IPR037171">
    <property type="entry name" value="NagB/RpiA_transferase-like"/>
</dbReference>
<dbReference type="Proteomes" id="UP000000467">
    <property type="component" value="Chromosome"/>
</dbReference>
<dbReference type="Pfam" id="PF01008">
    <property type="entry name" value="IF-2B"/>
    <property type="match status" value="1"/>
</dbReference>
<keyword evidence="2 5" id="KW-0396">Initiation factor</keyword>
<dbReference type="Gene3D" id="3.40.50.10470">
    <property type="entry name" value="Translation initiation factor eif-2b, domain 2"/>
    <property type="match status" value="1"/>
</dbReference>